<sequence length="361" mass="40287">MLSVLDRYLLKEVIANWLAVMLVLWAIVVTNRLVRYLGEAAAGELAGSMILTLIGLKSVAYLATLVPLSLYLGVVLALGRLYRDSEMAALAACGVGYRRLYRPLLVLAGLVAGILLLLTLLVVPRTAELGYRVEADAEHRATIEAVSAGRFQEARGGRIVIYAREVAPDASHLRQVFVRNLQTDPPMLVTAERARPVRDPDSGVRYLVLEEGQRYQGFPGDPVFRVLEFEHHGIRMDQDARPEVRLKQDAVPTRELLAGGGPRELAELHWRIALPLAVVVLLILAVPLSRTSPRQGRYARLFLAILLFIIYYNLLGTARMWLEKGQLPGLIGLWWVHLLPLAAAGWLFRQMRPRLPRRPPA</sequence>
<evidence type="ECO:0000256" key="5">
    <source>
        <dbReference type="ARBA" id="ARBA00022448"/>
    </source>
</evidence>
<comment type="subcellular location">
    <subcellularLocation>
        <location evidence="2">Cell inner membrane</location>
        <topology evidence="2">Multi-pass membrane protein</topology>
    </subcellularLocation>
</comment>
<dbReference type="PANTHER" id="PTHR33529">
    <property type="entry name" value="SLR0882 PROTEIN-RELATED"/>
    <property type="match status" value="1"/>
</dbReference>
<evidence type="ECO:0000313" key="14">
    <source>
        <dbReference type="Proteomes" id="UP000218765"/>
    </source>
</evidence>
<dbReference type="Pfam" id="PF03739">
    <property type="entry name" value="LptF_LptG"/>
    <property type="match status" value="1"/>
</dbReference>
<comment type="function">
    <text evidence="1">Part of the ABC transporter complex LptBFG involved in the translocation of lipopolysaccharide (LPS) from the inner membrane to the outer membrane.</text>
</comment>
<dbReference type="GO" id="GO:0043190">
    <property type="term" value="C:ATP-binding cassette (ABC) transporter complex"/>
    <property type="evidence" value="ECO:0007669"/>
    <property type="project" value="InterPro"/>
</dbReference>
<evidence type="ECO:0000256" key="12">
    <source>
        <dbReference type="SAM" id="Phobius"/>
    </source>
</evidence>
<evidence type="ECO:0000256" key="6">
    <source>
        <dbReference type="ARBA" id="ARBA00022475"/>
    </source>
</evidence>
<accession>A0A1Z4VUT4</accession>
<feature type="transmembrane region" description="Helical" evidence="12">
    <location>
        <begin position="13"/>
        <end position="29"/>
    </location>
</feature>
<dbReference type="EMBL" id="AP018052">
    <property type="protein sequence ID" value="BAZ94954.1"/>
    <property type="molecule type" value="Genomic_DNA"/>
</dbReference>
<dbReference type="KEGG" id="ttc:FOKN1_2584"/>
<gene>
    <name evidence="13" type="ORF">FOKN1_2584</name>
</gene>
<evidence type="ECO:0000256" key="1">
    <source>
        <dbReference type="ARBA" id="ARBA00002265"/>
    </source>
</evidence>
<protein>
    <recommendedName>
        <fullName evidence="4">Lipopolysaccharide export system permease protein LptF</fullName>
    </recommendedName>
</protein>
<dbReference type="NCBIfam" id="TIGR04407">
    <property type="entry name" value="LptF_YjgP"/>
    <property type="match status" value="1"/>
</dbReference>
<dbReference type="GO" id="GO:0015920">
    <property type="term" value="P:lipopolysaccharide transport"/>
    <property type="evidence" value="ECO:0007669"/>
    <property type="project" value="TreeGrafter"/>
</dbReference>
<keyword evidence="7" id="KW-0997">Cell inner membrane</keyword>
<dbReference type="AlphaFoldDB" id="A0A1Z4VUT4"/>
<evidence type="ECO:0000256" key="7">
    <source>
        <dbReference type="ARBA" id="ARBA00022519"/>
    </source>
</evidence>
<dbReference type="OrthoDB" id="9778062at2"/>
<feature type="transmembrane region" description="Helical" evidence="12">
    <location>
        <begin position="103"/>
        <end position="123"/>
    </location>
</feature>
<dbReference type="PANTHER" id="PTHR33529:SF7">
    <property type="entry name" value="LIPOPOLYSACCHARIDE EXPORT SYSTEM PERMEASE PROTEIN LPTF"/>
    <property type="match status" value="1"/>
</dbReference>
<keyword evidence="9 12" id="KW-1133">Transmembrane helix</keyword>
<feature type="transmembrane region" description="Helical" evidence="12">
    <location>
        <begin position="268"/>
        <end position="286"/>
    </location>
</feature>
<feature type="transmembrane region" description="Helical" evidence="12">
    <location>
        <begin position="298"/>
        <end position="315"/>
    </location>
</feature>
<proteinExistence type="inferred from homology"/>
<evidence type="ECO:0000256" key="3">
    <source>
        <dbReference type="ARBA" id="ARBA00007725"/>
    </source>
</evidence>
<keyword evidence="14" id="KW-1185">Reference proteome</keyword>
<dbReference type="RefSeq" id="WP_157745676.1">
    <property type="nucleotide sequence ID" value="NZ_AP018052.1"/>
</dbReference>
<evidence type="ECO:0000256" key="8">
    <source>
        <dbReference type="ARBA" id="ARBA00022692"/>
    </source>
</evidence>
<organism evidence="13 14">
    <name type="scientific">Thiohalobacter thiocyanaticus</name>
    <dbReference type="NCBI Taxonomy" id="585455"/>
    <lineage>
        <taxon>Bacteria</taxon>
        <taxon>Pseudomonadati</taxon>
        <taxon>Pseudomonadota</taxon>
        <taxon>Gammaproteobacteria</taxon>
        <taxon>Thiohalobacterales</taxon>
        <taxon>Thiohalobacteraceae</taxon>
        <taxon>Thiohalobacter</taxon>
    </lineage>
</organism>
<evidence type="ECO:0000256" key="9">
    <source>
        <dbReference type="ARBA" id="ARBA00022989"/>
    </source>
</evidence>
<keyword evidence="10 12" id="KW-0472">Membrane</keyword>
<dbReference type="InterPro" id="IPR030922">
    <property type="entry name" value="LptF"/>
</dbReference>
<feature type="transmembrane region" description="Helical" evidence="12">
    <location>
        <begin position="60"/>
        <end position="82"/>
    </location>
</feature>
<comment type="subunit">
    <text evidence="11">Component of the lipopolysaccharide transport and assembly complex. The LptBFG transporter is composed of two ATP-binding proteins (LptB) and two transmembrane proteins (LptF and LptG).</text>
</comment>
<reference evidence="13 14" key="1">
    <citation type="submission" date="2017-05" db="EMBL/GenBank/DDBJ databases">
        <title>Thiocyanate degradation by Thiohalobacter thiocyanaticus FOKN1.</title>
        <authorList>
            <person name="Oshiki M."/>
            <person name="Fukushima T."/>
            <person name="Kawano S."/>
            <person name="Nakagawa J."/>
        </authorList>
    </citation>
    <scope>NUCLEOTIDE SEQUENCE [LARGE SCALE GENOMIC DNA]</scope>
    <source>
        <strain evidence="13 14">FOKN1</strain>
    </source>
</reference>
<dbReference type="GO" id="GO:0055085">
    <property type="term" value="P:transmembrane transport"/>
    <property type="evidence" value="ECO:0007669"/>
    <property type="project" value="InterPro"/>
</dbReference>
<keyword evidence="5" id="KW-0813">Transport</keyword>
<name>A0A1Z4VUT4_9GAMM</name>
<keyword evidence="6" id="KW-1003">Cell membrane</keyword>
<dbReference type="InterPro" id="IPR005495">
    <property type="entry name" value="LptG/LptF_permease"/>
</dbReference>
<keyword evidence="8 12" id="KW-0812">Transmembrane</keyword>
<evidence type="ECO:0000256" key="4">
    <source>
        <dbReference type="ARBA" id="ARBA00014213"/>
    </source>
</evidence>
<evidence type="ECO:0000256" key="10">
    <source>
        <dbReference type="ARBA" id="ARBA00023136"/>
    </source>
</evidence>
<comment type="similarity">
    <text evidence="3">Belongs to the LptF/LptG family.</text>
</comment>
<dbReference type="Proteomes" id="UP000218765">
    <property type="component" value="Chromosome"/>
</dbReference>
<evidence type="ECO:0000256" key="11">
    <source>
        <dbReference type="ARBA" id="ARBA00026081"/>
    </source>
</evidence>
<feature type="transmembrane region" description="Helical" evidence="12">
    <location>
        <begin position="327"/>
        <end position="348"/>
    </location>
</feature>
<evidence type="ECO:0000313" key="13">
    <source>
        <dbReference type="EMBL" id="BAZ94954.1"/>
    </source>
</evidence>
<evidence type="ECO:0000256" key="2">
    <source>
        <dbReference type="ARBA" id="ARBA00004429"/>
    </source>
</evidence>